<comment type="caution">
    <text evidence="29">The sequence shown here is derived from an EMBL/GenBank/DDBJ whole genome shotgun (WGS) entry which is preliminary data.</text>
</comment>
<keyword evidence="22" id="KW-0807">Transducer</keyword>
<dbReference type="Proteomes" id="UP000664991">
    <property type="component" value="Unassembled WGS sequence"/>
</dbReference>
<dbReference type="InterPro" id="IPR036445">
    <property type="entry name" value="GPCR_2_extracell_dom_sf"/>
</dbReference>
<feature type="domain" description="TFIIS central" evidence="28">
    <location>
        <begin position="586"/>
        <end position="706"/>
    </location>
</feature>
<evidence type="ECO:0000256" key="15">
    <source>
        <dbReference type="ARBA" id="ARBA00022989"/>
    </source>
</evidence>
<dbReference type="SUPFAM" id="SSF82895">
    <property type="entry name" value="TSP-1 type 1 repeat"/>
    <property type="match status" value="3"/>
</dbReference>
<dbReference type="PRINTS" id="PR01694">
    <property type="entry name" value="BAIPRECURSOR"/>
</dbReference>
<keyword evidence="19" id="KW-0943">RNA-mediated gene silencing</keyword>
<dbReference type="GO" id="GO:0006351">
    <property type="term" value="P:DNA-templated transcription"/>
    <property type="evidence" value="ECO:0007669"/>
    <property type="project" value="InterPro"/>
</dbReference>
<keyword evidence="18" id="KW-1015">Disulfide bond</keyword>
<evidence type="ECO:0000256" key="1">
    <source>
        <dbReference type="ARBA" id="ARBA00004123"/>
    </source>
</evidence>
<comment type="function">
    <text evidence="24">Protein adapter that acts as an essential executor of PIWIL4-piRNA pathway directed transposon DNA methylation and silencing in the male embryonic germ cells. Recruited to young transposons, which are specifically marked with histone H3 trimethylated at both 'Lys-4' and 'Lys-9' (H3K4me3K9me3), via its association with SPIN1 chromatin reader, and associates with the de novo DNA methylation machinery and repressive chromatin remodeling complexes. Following this, PIWIL4 engages with nascent transposable element transcript to direct piRNA-directed DNA methylation. Not required for piRNA biosynthesis.</text>
</comment>
<evidence type="ECO:0000256" key="22">
    <source>
        <dbReference type="ARBA" id="ARBA00023224"/>
    </source>
</evidence>
<evidence type="ECO:0000256" key="19">
    <source>
        <dbReference type="ARBA" id="ARBA00023158"/>
    </source>
</evidence>
<evidence type="ECO:0000256" key="4">
    <source>
        <dbReference type="ARBA" id="ARBA00004651"/>
    </source>
</evidence>
<evidence type="ECO:0000256" key="25">
    <source>
        <dbReference type="ARBA" id="ARBA00071086"/>
    </source>
</evidence>
<dbReference type="FunFam" id="4.10.1240.10:FF:000002">
    <property type="entry name" value="Adhesion G protein-coupled receptor B2"/>
    <property type="match status" value="1"/>
</dbReference>
<feature type="region of interest" description="Disordered" evidence="26">
    <location>
        <begin position="328"/>
        <end position="363"/>
    </location>
</feature>
<dbReference type="InterPro" id="IPR000884">
    <property type="entry name" value="TSP1_rpt"/>
</dbReference>
<name>A0A836D9C7_SHEEP</name>
<dbReference type="Gene3D" id="1.10.472.30">
    <property type="entry name" value="Transcription elongation factor S-II, central domain"/>
    <property type="match status" value="1"/>
</dbReference>
<dbReference type="GO" id="GO:0005886">
    <property type="term" value="C:plasma membrane"/>
    <property type="evidence" value="ECO:0007669"/>
    <property type="project" value="UniProtKB-SubCell"/>
</dbReference>
<dbReference type="InterPro" id="IPR036575">
    <property type="entry name" value="TFIIS_cen_dom_sf"/>
</dbReference>
<feature type="compositionally biased region" description="Polar residues" evidence="26">
    <location>
        <begin position="232"/>
        <end position="241"/>
    </location>
</feature>
<keyword evidence="6" id="KW-0158">Chromosome</keyword>
<dbReference type="SUPFAM" id="SSF52799">
    <property type="entry name" value="(Phosphotyrosine protein) phosphatases II"/>
    <property type="match status" value="1"/>
</dbReference>
<dbReference type="InterPro" id="IPR029021">
    <property type="entry name" value="Prot-tyrosine_phosphatase-like"/>
</dbReference>
<dbReference type="FunFam" id="1.25.40.610:FF:000002">
    <property type="entry name" value="Adhesion G protein-coupled receptor B2"/>
    <property type="match status" value="1"/>
</dbReference>
<dbReference type="SMART" id="SM00209">
    <property type="entry name" value="TSP1"/>
    <property type="match status" value="3"/>
</dbReference>
<dbReference type="InterPro" id="IPR043838">
    <property type="entry name" value="AGRB_N"/>
</dbReference>
<keyword evidence="12" id="KW-0677">Repeat</keyword>
<evidence type="ECO:0000256" key="24">
    <source>
        <dbReference type="ARBA" id="ARBA00059288"/>
    </source>
</evidence>
<dbReference type="InterPro" id="IPR008077">
    <property type="entry name" value="GPCR_2_brain_angio_inhib"/>
</dbReference>
<dbReference type="Pfam" id="PF02793">
    <property type="entry name" value="HRM"/>
    <property type="match status" value="1"/>
</dbReference>
<keyword evidence="14" id="KW-0744">Spermatogenesis</keyword>
<evidence type="ECO:0000256" key="9">
    <source>
        <dbReference type="ARBA" id="ARBA00022553"/>
    </source>
</evidence>
<dbReference type="FunFam" id="2.20.100.10:FF:000012">
    <property type="entry name" value="Adhesion G protein-coupled receptor B2"/>
    <property type="match status" value="1"/>
</dbReference>
<dbReference type="SUPFAM" id="SSF46942">
    <property type="entry name" value="Elongation factor TFIIS domain 2"/>
    <property type="match status" value="1"/>
</dbReference>
<keyword evidence="8" id="KW-0964">Secreted</keyword>
<keyword evidence="16" id="KW-0297">G-protein coupled receptor</keyword>
<gene>
    <name evidence="29" type="ORF">JEQ12_009993</name>
</gene>
<dbReference type="EMBL" id="JAEMGP010000002">
    <property type="protein sequence ID" value="KAG5214207.1"/>
    <property type="molecule type" value="Genomic_DNA"/>
</dbReference>
<feature type="compositionally biased region" description="Acidic residues" evidence="26">
    <location>
        <begin position="1140"/>
        <end position="1150"/>
    </location>
</feature>
<evidence type="ECO:0000256" key="13">
    <source>
        <dbReference type="ARBA" id="ARBA00022782"/>
    </source>
</evidence>
<evidence type="ECO:0000256" key="7">
    <source>
        <dbReference type="ARBA" id="ARBA00022475"/>
    </source>
</evidence>
<evidence type="ECO:0000256" key="12">
    <source>
        <dbReference type="ARBA" id="ARBA00022737"/>
    </source>
</evidence>
<organism evidence="29 30">
    <name type="scientific">Ovis aries</name>
    <name type="common">Sheep</name>
    <dbReference type="NCBI Taxonomy" id="9940"/>
    <lineage>
        <taxon>Eukaryota</taxon>
        <taxon>Metazoa</taxon>
        <taxon>Chordata</taxon>
        <taxon>Craniata</taxon>
        <taxon>Vertebrata</taxon>
        <taxon>Euteleostomi</taxon>
        <taxon>Mammalia</taxon>
        <taxon>Eutheria</taxon>
        <taxon>Laurasiatheria</taxon>
        <taxon>Artiodactyla</taxon>
        <taxon>Ruminantia</taxon>
        <taxon>Pecora</taxon>
        <taxon>Bovidae</taxon>
        <taxon>Caprinae</taxon>
        <taxon>Ovis</taxon>
    </lineage>
</organism>
<feature type="compositionally biased region" description="Polar residues" evidence="26">
    <location>
        <begin position="399"/>
        <end position="413"/>
    </location>
</feature>
<dbReference type="FunFam" id="2.20.100.10:FF:000004">
    <property type="entry name" value="Adhesion G protein-coupled receptor B2"/>
    <property type="match status" value="1"/>
</dbReference>
<keyword evidence="23" id="KW-0539">Nucleus</keyword>
<feature type="region of interest" description="Disordered" evidence="26">
    <location>
        <begin position="1129"/>
        <end position="1151"/>
    </location>
</feature>
<keyword evidence="13" id="KW-0221">Differentiation</keyword>
<dbReference type="Pfam" id="PF07500">
    <property type="entry name" value="TFIIS_M"/>
    <property type="match status" value="1"/>
</dbReference>
<feature type="region of interest" description="Disordered" evidence="26">
    <location>
        <begin position="534"/>
        <end position="586"/>
    </location>
</feature>
<dbReference type="PANTHER" id="PTHR10239:SF32">
    <property type="entry name" value="ADHESION G PROTEIN-COUPLED RECEPTOR B2"/>
    <property type="match status" value="1"/>
</dbReference>
<dbReference type="GO" id="GO:0016525">
    <property type="term" value="P:negative regulation of angiogenesis"/>
    <property type="evidence" value="ECO:0007669"/>
    <property type="project" value="InterPro"/>
</dbReference>
<feature type="compositionally biased region" description="Polar residues" evidence="26">
    <location>
        <begin position="427"/>
        <end position="448"/>
    </location>
</feature>
<dbReference type="Pfam" id="PF16489">
    <property type="entry name" value="GAIN"/>
    <property type="match status" value="1"/>
</dbReference>
<feature type="region of interest" description="Disordered" evidence="26">
    <location>
        <begin position="63"/>
        <end position="144"/>
    </location>
</feature>
<dbReference type="GO" id="GO:0005576">
    <property type="term" value="C:extracellular region"/>
    <property type="evidence" value="ECO:0007669"/>
    <property type="project" value="UniProtKB-SubCell"/>
</dbReference>
<evidence type="ECO:0000256" key="10">
    <source>
        <dbReference type="ARBA" id="ARBA00022692"/>
    </source>
</evidence>
<keyword evidence="15" id="KW-1133">Transmembrane helix</keyword>
<evidence type="ECO:0000256" key="17">
    <source>
        <dbReference type="ARBA" id="ARBA00023136"/>
    </source>
</evidence>
<dbReference type="GO" id="GO:0007283">
    <property type="term" value="P:spermatogenesis"/>
    <property type="evidence" value="ECO:0007669"/>
    <property type="project" value="UniProtKB-KW"/>
</dbReference>
<feature type="compositionally biased region" description="Low complexity" evidence="26">
    <location>
        <begin position="1242"/>
        <end position="1251"/>
    </location>
</feature>
<evidence type="ECO:0000256" key="3">
    <source>
        <dbReference type="ARBA" id="ARBA00004613"/>
    </source>
</evidence>
<evidence type="ECO:0000256" key="20">
    <source>
        <dbReference type="ARBA" id="ARBA00023170"/>
    </source>
</evidence>
<feature type="region of interest" description="Disordered" evidence="26">
    <location>
        <begin position="1242"/>
        <end position="1285"/>
    </location>
</feature>
<dbReference type="Gene3D" id="3.90.190.10">
    <property type="entry name" value="Protein tyrosine phosphatase superfamily"/>
    <property type="match status" value="1"/>
</dbReference>
<evidence type="ECO:0000259" key="28">
    <source>
        <dbReference type="PROSITE" id="PS51321"/>
    </source>
</evidence>
<feature type="region of interest" description="Disordered" evidence="26">
    <location>
        <begin position="215"/>
        <end position="252"/>
    </location>
</feature>
<dbReference type="GO" id="GO:0004930">
    <property type="term" value="F:G protein-coupled receptor activity"/>
    <property type="evidence" value="ECO:0007669"/>
    <property type="project" value="UniProtKB-KW"/>
</dbReference>
<dbReference type="FunFam" id="2.20.100.10:FF:000003">
    <property type="entry name" value="Adhesion G protein-coupled receptor B2"/>
    <property type="match status" value="1"/>
</dbReference>
<feature type="compositionally biased region" description="Basic residues" evidence="26">
    <location>
        <begin position="496"/>
        <end position="517"/>
    </location>
</feature>
<keyword evidence="21" id="KW-0325">Glycoprotein</keyword>
<proteinExistence type="inferred from homology"/>
<keyword evidence="17" id="KW-0472">Membrane</keyword>
<keyword evidence="7" id="KW-1003">Cell membrane</keyword>
<feature type="compositionally biased region" description="Basic and acidic residues" evidence="26">
    <location>
        <begin position="347"/>
        <end position="363"/>
    </location>
</feature>
<evidence type="ECO:0000259" key="27">
    <source>
        <dbReference type="PROSITE" id="PS50227"/>
    </source>
</evidence>
<keyword evidence="11" id="KW-0732">Signal</keyword>
<dbReference type="Gene3D" id="2.20.100.10">
    <property type="entry name" value="Thrombospondin type-1 (TSP1) repeat"/>
    <property type="match status" value="3"/>
</dbReference>
<evidence type="ECO:0000256" key="23">
    <source>
        <dbReference type="ARBA" id="ARBA00023242"/>
    </source>
</evidence>
<feature type="domain" description="G-protein coupled receptors family 2 profile 1" evidence="27">
    <location>
        <begin position="1480"/>
        <end position="1550"/>
    </location>
</feature>
<dbReference type="InterPro" id="IPR012921">
    <property type="entry name" value="SPOC_C"/>
</dbReference>
<dbReference type="PANTHER" id="PTHR10239">
    <property type="entry name" value="ISTHMIN-2"/>
    <property type="match status" value="1"/>
</dbReference>
<dbReference type="Pfam" id="PF07744">
    <property type="entry name" value="SPOC"/>
    <property type="match status" value="1"/>
</dbReference>
<keyword evidence="9" id="KW-0597">Phosphoprotein</keyword>
<dbReference type="Pfam" id="PF19188">
    <property type="entry name" value="AGRB_N"/>
    <property type="match status" value="1"/>
</dbReference>
<dbReference type="GO" id="GO:0005694">
    <property type="term" value="C:chromosome"/>
    <property type="evidence" value="ECO:0007669"/>
    <property type="project" value="UniProtKB-SubCell"/>
</dbReference>
<dbReference type="PROSITE" id="PS50092">
    <property type="entry name" value="TSP1"/>
    <property type="match status" value="3"/>
</dbReference>
<evidence type="ECO:0000256" key="11">
    <source>
        <dbReference type="ARBA" id="ARBA00022729"/>
    </source>
</evidence>
<evidence type="ECO:0000256" key="16">
    <source>
        <dbReference type="ARBA" id="ARBA00023040"/>
    </source>
</evidence>
<reference evidence="29 30" key="1">
    <citation type="submission" date="2020-12" db="EMBL/GenBank/DDBJ databases">
        <title>De novo assembly of Tibetan sheep genome.</title>
        <authorList>
            <person name="Li X."/>
        </authorList>
    </citation>
    <scope>NUCLEOTIDE SEQUENCE [LARGE SCALE GENOMIC DNA]</scope>
    <source>
        <tissue evidence="29">Heart</tissue>
    </source>
</reference>
<dbReference type="InterPro" id="IPR051867">
    <property type="entry name" value="Angio_Inhib/Adhesion_GPCR"/>
</dbReference>
<dbReference type="Gene3D" id="1.25.40.610">
    <property type="match status" value="1"/>
</dbReference>
<comment type="subcellular location">
    <subcellularLocation>
        <location evidence="4">Cell membrane</location>
        <topology evidence="4">Multi-pass membrane protein</topology>
    </subcellularLocation>
    <subcellularLocation>
        <location evidence="2">Chromosome</location>
    </subcellularLocation>
    <subcellularLocation>
        <location evidence="1">Nucleus</location>
    </subcellularLocation>
    <subcellularLocation>
        <location evidence="3">Secreted</location>
    </subcellularLocation>
</comment>
<evidence type="ECO:0000256" key="5">
    <source>
        <dbReference type="ARBA" id="ARBA00007343"/>
    </source>
</evidence>
<dbReference type="PROSITE" id="PS50227">
    <property type="entry name" value="G_PROTEIN_RECEP_F2_3"/>
    <property type="match status" value="1"/>
</dbReference>
<dbReference type="PROSITE" id="PS51321">
    <property type="entry name" value="TFIIS_CENTRAL"/>
    <property type="match status" value="1"/>
</dbReference>
<evidence type="ECO:0000256" key="8">
    <source>
        <dbReference type="ARBA" id="ARBA00022525"/>
    </source>
</evidence>
<feature type="region of interest" description="Disordered" evidence="26">
    <location>
        <begin position="492"/>
        <end position="521"/>
    </location>
</feature>
<comment type="similarity">
    <text evidence="5">Belongs to the G-protein coupled receptor 2 family. Adhesion G-protein coupled receptor (ADGR) subfamily.</text>
</comment>
<feature type="region of interest" description="Disordered" evidence="26">
    <location>
        <begin position="377"/>
        <end position="454"/>
    </location>
</feature>
<evidence type="ECO:0000313" key="30">
    <source>
        <dbReference type="Proteomes" id="UP000664991"/>
    </source>
</evidence>
<evidence type="ECO:0000256" key="18">
    <source>
        <dbReference type="ARBA" id="ARBA00023157"/>
    </source>
</evidence>
<keyword evidence="10" id="KW-0812">Transmembrane</keyword>
<evidence type="ECO:0000256" key="14">
    <source>
        <dbReference type="ARBA" id="ARBA00022871"/>
    </source>
</evidence>
<dbReference type="InterPro" id="IPR001879">
    <property type="entry name" value="GPCR_2_extracellular_dom"/>
</dbReference>
<dbReference type="SMART" id="SM00008">
    <property type="entry name" value="HormR"/>
    <property type="match status" value="1"/>
</dbReference>
<dbReference type="SMART" id="SM00510">
    <property type="entry name" value="TFS2M"/>
    <property type="match status" value="1"/>
</dbReference>
<accession>A0A836D9C7</accession>
<protein>
    <recommendedName>
        <fullName evidence="25">SPOC domain-containing protein 1</fullName>
    </recommendedName>
</protein>
<evidence type="ECO:0000256" key="21">
    <source>
        <dbReference type="ARBA" id="ARBA00023180"/>
    </source>
</evidence>
<dbReference type="Gene3D" id="4.10.1240.10">
    <property type="entry name" value="GPCR, family 2, extracellular hormone receptor domain"/>
    <property type="match status" value="1"/>
</dbReference>
<dbReference type="InterPro" id="IPR036383">
    <property type="entry name" value="TSP1_rpt_sf"/>
</dbReference>
<keyword evidence="20" id="KW-0675">Receptor</keyword>
<sequence length="1700" mass="183501">MRFLITHNPTNATLNKFTEELKKYGVTTLVRVCDATYDKAPVEKEGIHVLGLPSALGPWRQTDMSQEAAPVGPSTEDPVLSPLNGLGLFQEDMEETSSMSGLAPDLSGESSRDPVCAGSGKRVLREESGQGASSQAVGAPGGSPEATAHPVVLGLQAVGQSWNLVPSPRLCCHLPTEPAQGRAQAFKRVQIILHDILAGSCPRNLCSGCVGARKKSRKSETPSEGQEGSFLQLGQSPSGNKPQAVEGPLRGADVASLGGPCSPLSCKDTGSGPGHPGGGWVDCDSGIEKFEYLPTVRGGTLPGSPWDPVNSPVPTGGLSLQLAARDPLQSPELCPGGSGKASTVQQEAEHIMRPGDGDGHGASHNQEELEVVARPVSWGRPGQGLGDTPSSFLEPVASKASSGPSTRQRNSKCAKQLKMDPVPGAQDQGTNRWPDSSNQDQTEESSPGSGPRLVGSEPVIYLLGAVSYSQAGGQLPPRLEVLEDMMEAYSASSVQRPRKKKRCRARGRMRRQVRVRVQKPSAEGLGVSASALATSSPSLGTGQGECGGAQCSPVEAEEEEPGEQAGGEDLAQLQPQQEKPPLDTGVRDTVVRTMQEALWSRLRKHPDLVLSEKVVEGIAAGIEAALFNLTQATNGRYKTKYRSLLFNLRDPRNPELFLKVVHGDITPHGLVRMSSVQLAPQELARWRDREEKRGLEIIEQLQKEPRSLPASKLTHKGEVEILRDMDQTLTLEDLVGPMVPIDGGPLALPATSRGSTEQHEHHFLDPSCRICTDWKPSREQPGSLKAARRMRDDAFQRAPSQVPVSFSDMPQNKEKPLAARKDRLQMPAGPTKALPSQVPWEGSLDMFCIKRFRVRAQLVSGHSCRLIQALPQVIRSASCIAPDAVWDFLASICPAEAKDVCVVRLCPRSSRDTQSCHLLYSYLNIKQRHALAAMGQVKLVLLPLPAFQPLPSRLRSLGGPVSPFGDDYEQLGLLCCGLGQREAEVSSVWRTLSLLQLCSSARQEDLNSSHPTAPLSAQGKGHRMTPACPLLLSVILSLRLAAAFDPAPSACSALASGVLYGAFSLQDLFPTIASGCSWTLENPDPTKYSLYLRFNRQEQVCTHFAPRLLPLDHYLVNFTCLRPSPEEAEAQAGSELGRPEEEEKEEEEAAGLELCGGSGPFTFLHFDKNFVQLCLSAEPSEAPRLLAPAALAFRFVEVLLINNNNSSQFTCGVLCRWSEECSRAAGRACGFAQPGCSCPGEAGAGPAATTTPPGPPAAHTLSNALVPGGPAPPAEADLHSGSSNDLFTTEMRYGEEPEEEPKVKTQWPRSADEPGLYMAQTGDPAAEEWSPWSVCSLTCGQGLQVRTRSCVSSPYGTLCSGPLRETRPCNNSATCPVEGQWLEWGPWGPCSTSCANGTQQRSRKCSVAGPAWATCAGALTDTRECGNLECPATDGKWGPWNAWSLCSKTCDTGWQRRFRMCQATGAQGYPCEGTGEEVKPCSEKRCPAFHEMCRDEYVMLMTWKKAAAGEIIYNKCPPNASGSASRRCLLSAQGVAYWGLPSFARCISHEYRYLYLSLREHLAKGQRMLAGEGMSQVVRSLQELLARRSYYSGDLLFSVDILRNVTDTFKRATYVPSADDVQRFFQVVSFMIDAENKDKWDDAQQVSPGSVHLLRVVEDFIHLVGDALKAFQSSLIVTDNLGTKRQAGEGLLDGAKRRTP</sequence>
<dbReference type="FunFam" id="1.10.472.30:FF:000004">
    <property type="entry name" value="SPOC domain containing 1"/>
    <property type="match status" value="1"/>
</dbReference>
<evidence type="ECO:0000313" key="29">
    <source>
        <dbReference type="EMBL" id="KAG5214207.1"/>
    </source>
</evidence>
<dbReference type="InterPro" id="IPR032471">
    <property type="entry name" value="AGRL2-4_GAIN_subdom_A"/>
</dbReference>
<dbReference type="GO" id="GO:0031047">
    <property type="term" value="P:regulatory ncRNA-mediated gene silencing"/>
    <property type="evidence" value="ECO:0007669"/>
    <property type="project" value="UniProtKB-KW"/>
</dbReference>
<dbReference type="GO" id="GO:0030154">
    <property type="term" value="P:cell differentiation"/>
    <property type="evidence" value="ECO:0007669"/>
    <property type="project" value="UniProtKB-KW"/>
</dbReference>
<evidence type="ECO:0000256" key="2">
    <source>
        <dbReference type="ARBA" id="ARBA00004286"/>
    </source>
</evidence>
<evidence type="ECO:0000256" key="26">
    <source>
        <dbReference type="SAM" id="MobiDB-lite"/>
    </source>
</evidence>
<dbReference type="InterPro" id="IPR003618">
    <property type="entry name" value="TFIIS_cen_dom"/>
</dbReference>
<dbReference type="Pfam" id="PF00090">
    <property type="entry name" value="TSP_1"/>
    <property type="match status" value="3"/>
</dbReference>
<evidence type="ECO:0000256" key="6">
    <source>
        <dbReference type="ARBA" id="ARBA00022454"/>
    </source>
</evidence>
<dbReference type="GO" id="GO:0005634">
    <property type="term" value="C:nucleus"/>
    <property type="evidence" value="ECO:0007669"/>
    <property type="project" value="UniProtKB-SubCell"/>
</dbReference>